<dbReference type="GO" id="GO:0006508">
    <property type="term" value="P:proteolysis"/>
    <property type="evidence" value="ECO:0007669"/>
    <property type="project" value="InterPro"/>
</dbReference>
<evidence type="ECO:0000259" key="3">
    <source>
        <dbReference type="Pfam" id="PF00326"/>
    </source>
</evidence>
<dbReference type="EMBL" id="CP007128">
    <property type="protein sequence ID" value="AHG89366.1"/>
    <property type="molecule type" value="Genomic_DNA"/>
</dbReference>
<evidence type="ECO:0000256" key="2">
    <source>
        <dbReference type="SAM" id="SignalP"/>
    </source>
</evidence>
<feature type="chain" id="PRO_5004794024" evidence="2">
    <location>
        <begin position="26"/>
        <end position="378"/>
    </location>
</feature>
<reference evidence="4 5" key="1">
    <citation type="journal article" date="2014" name="Genome Announc.">
        <title>Genome Sequence and Methylome of Soil Bacterium Gemmatirosa kalamazoonensis KBS708T, a Member of the Rarely Cultivated Gemmatimonadetes Phylum.</title>
        <authorList>
            <person name="Debruyn J.M."/>
            <person name="Radosevich M."/>
            <person name="Wommack K.E."/>
            <person name="Polson S.W."/>
            <person name="Hauser L.J."/>
            <person name="Fawaz M.N."/>
            <person name="Korlach J."/>
            <person name="Tsai Y.C."/>
        </authorList>
    </citation>
    <scope>NUCLEOTIDE SEQUENCE [LARGE SCALE GENOMIC DNA]</scope>
    <source>
        <strain evidence="4 5">KBS708</strain>
    </source>
</reference>
<dbReference type="PANTHER" id="PTHR42776">
    <property type="entry name" value="SERINE PEPTIDASE S9 FAMILY MEMBER"/>
    <property type="match status" value="1"/>
</dbReference>
<dbReference type="Proteomes" id="UP000019151">
    <property type="component" value="Chromosome"/>
</dbReference>
<keyword evidence="5" id="KW-1185">Reference proteome</keyword>
<dbReference type="InterPro" id="IPR029058">
    <property type="entry name" value="AB_hydrolase_fold"/>
</dbReference>
<dbReference type="OrthoDB" id="9812921at2"/>
<dbReference type="AlphaFoldDB" id="W0RF01"/>
<protein>
    <submittedName>
        <fullName evidence="4">Putative S9C family peptidase</fullName>
    </submittedName>
</protein>
<dbReference type="Pfam" id="PF00326">
    <property type="entry name" value="Peptidase_S9"/>
    <property type="match status" value="1"/>
</dbReference>
<keyword evidence="1" id="KW-0378">Hydrolase</keyword>
<dbReference type="KEGG" id="gba:J421_1829"/>
<keyword evidence="2" id="KW-0732">Signal</keyword>
<dbReference type="STRING" id="861299.J421_1829"/>
<gene>
    <name evidence="4" type="ORF">J421_1829</name>
</gene>
<feature type="signal peptide" evidence="2">
    <location>
        <begin position="1"/>
        <end position="25"/>
    </location>
</feature>
<dbReference type="FunCoup" id="W0RF01">
    <property type="interactions" value="49"/>
</dbReference>
<organism evidence="4 5">
    <name type="scientific">Gemmatirosa kalamazoonensis</name>
    <dbReference type="NCBI Taxonomy" id="861299"/>
    <lineage>
        <taxon>Bacteria</taxon>
        <taxon>Pseudomonadati</taxon>
        <taxon>Gemmatimonadota</taxon>
        <taxon>Gemmatimonadia</taxon>
        <taxon>Gemmatimonadales</taxon>
        <taxon>Gemmatimonadaceae</taxon>
        <taxon>Gemmatirosa</taxon>
    </lineage>
</organism>
<dbReference type="PANTHER" id="PTHR42776:SF27">
    <property type="entry name" value="DIPEPTIDYL PEPTIDASE FAMILY MEMBER 6"/>
    <property type="match status" value="1"/>
</dbReference>
<dbReference type="InParanoid" id="W0RF01"/>
<proteinExistence type="predicted"/>
<evidence type="ECO:0000313" key="5">
    <source>
        <dbReference type="Proteomes" id="UP000019151"/>
    </source>
</evidence>
<dbReference type="eggNOG" id="COG1506">
    <property type="taxonomic scope" value="Bacteria"/>
</dbReference>
<accession>W0RF01</accession>
<feature type="domain" description="Peptidase S9 prolyl oligopeptidase catalytic" evidence="3">
    <location>
        <begin position="143"/>
        <end position="315"/>
    </location>
</feature>
<dbReference type="GO" id="GO:0004252">
    <property type="term" value="F:serine-type endopeptidase activity"/>
    <property type="evidence" value="ECO:0007669"/>
    <property type="project" value="InterPro"/>
</dbReference>
<dbReference type="SUPFAM" id="SSF53474">
    <property type="entry name" value="alpha/beta-Hydrolases"/>
    <property type="match status" value="1"/>
</dbReference>
<name>W0RF01_9BACT</name>
<dbReference type="PROSITE" id="PS00708">
    <property type="entry name" value="PRO_ENDOPEP_SER"/>
    <property type="match status" value="1"/>
</dbReference>
<dbReference type="Gene3D" id="3.40.50.1820">
    <property type="entry name" value="alpha/beta hydrolase"/>
    <property type="match status" value="1"/>
</dbReference>
<evidence type="ECO:0000256" key="1">
    <source>
        <dbReference type="ARBA" id="ARBA00022801"/>
    </source>
</evidence>
<evidence type="ECO:0000313" key="4">
    <source>
        <dbReference type="EMBL" id="AHG89366.1"/>
    </source>
</evidence>
<dbReference type="RefSeq" id="WP_025410867.1">
    <property type="nucleotide sequence ID" value="NZ_CP007128.1"/>
</dbReference>
<sequence>MAHCIRHRTRLVGALLVAVASTAAAQNPAPSAPRRGADVPLDSARVRLLYVSNRPADLPKADYDRQIAQKRATDSIYAARSAGLMEFRKITYKSRADGMEIPAYLFAPLAKRGTGGHAAMVWVHGGVHGDWGTSMFPFVREAVQRGYVVVTPDYRGSTGHGAAHYEAIDYGGKEVDDVISAVDYLKTLPYVDMNRLGIMGWSHGGFITAHTLYRTEHPFKAGAAIVPVTNLVFRLSYKGPGYQRDYAAEEGIGGLPFEKREEYIKRSPVFHVENLKVPILVHVATNDEDVNFVEDQQMVYTLRALKPDLAETKIYVNPAPWGSSVGHAFSRRVDPKTLERVDSPEQIDSWNRTWTFFEWNLRPYEDRSKPLPPVRTMP</sequence>
<dbReference type="HOGENOM" id="CLU_068254_0_0_0"/>
<dbReference type="InterPro" id="IPR001375">
    <property type="entry name" value="Peptidase_S9_cat"/>
</dbReference>
<dbReference type="InterPro" id="IPR002471">
    <property type="entry name" value="Pept_S9_AS"/>
</dbReference>